<reference evidence="2 3" key="1">
    <citation type="submission" date="2019-01" db="EMBL/GenBank/DDBJ databases">
        <authorList>
            <consortium name="Pathogen Informatics"/>
        </authorList>
    </citation>
    <scope>NUCLEOTIDE SEQUENCE [LARGE SCALE GENOMIC DNA]</scope>
    <source>
        <strain evidence="2 3">NCTC10138</strain>
    </source>
</reference>
<evidence type="ECO:0000313" key="3">
    <source>
        <dbReference type="Proteomes" id="UP000289841"/>
    </source>
</evidence>
<organism evidence="2 3">
    <name type="scientific">Haploplasma axanthum</name>
    <name type="common">Acholeplasma axanthum</name>
    <dbReference type="NCBI Taxonomy" id="29552"/>
    <lineage>
        <taxon>Bacteria</taxon>
        <taxon>Bacillati</taxon>
        <taxon>Mycoplasmatota</taxon>
        <taxon>Mollicutes</taxon>
        <taxon>Acholeplasmatales</taxon>
        <taxon>Acholeplasmataceae</taxon>
        <taxon>Haploplasma</taxon>
    </lineage>
</organism>
<gene>
    <name evidence="2" type="ORF">NCTC10138_01613</name>
</gene>
<accession>A0A449BFM8</accession>
<dbReference type="InterPro" id="IPR043751">
    <property type="entry name" value="DUF5696"/>
</dbReference>
<keyword evidence="3" id="KW-1185">Reference proteome</keyword>
<keyword evidence="1" id="KW-0472">Membrane</keyword>
<dbReference type="Proteomes" id="UP000289841">
    <property type="component" value="Chromosome"/>
</dbReference>
<evidence type="ECO:0000313" key="2">
    <source>
        <dbReference type="EMBL" id="VEU81215.1"/>
    </source>
</evidence>
<dbReference type="STRING" id="1278311.GCA_000428705_00588"/>
<dbReference type="KEGG" id="aaxa:NCTC10138_01613"/>
<sequence>MFKTKKFIISFIIIGITLLTLPFVFGDEKEVVNDKVEYDEIISDDYQFKSNKYTQGEEDNRTAVNDFGILDDTYKLLGKNELNNVSLHYNKDDLSFVVVDHNSGYIWNSKIDASYLEDENSPLNDEGDIGANNLLRRRMKSPVIVSYYIGTLKRDEGLFDGTAKTFTVQEMNGKIGFEANVTLPVSGIKFKLIVSLDDNGLNVEIPASDIKDGTNGKLSNINVYPYFGSTKRTRIPGYVFIPDGIGALIRFDDTNKGIYTKKFYGPNYSLAQQSTNEEYLYANLFGIVHGVEQNGLIGIADKGSAYASLVSYSARSEDDFNKTFMSFEYRVLFTQYLNASKTNSVRMVQENVNRFDAKVTYKFLNGSDANYIGMANSYREYLNLDNNANSNNNISLHLNVLAAENKPTLFGKKTFSMTRIDELINILDELNNESINNIDVTYHGWQNNGYSNSNVKFSKVNGKIGNKKDLKELIEKYGENIYFNVDYTMPEKGTSGFSSKDVLQAIDQSLLINEAGSSALNYNYILNSFKNDYNKKLNKLGIENISFDNLSKMLLSDFSKNGLSREEAIAIIKENLDVSTKTAVERPFSYLWNTDLIFDVPLYSSNQGRFSDTVPFIPIVLENKTVYGRASNFFSNKTNEVLRMIDYNIYPSFYITHESSNLLLETKSNNIYTSRFSDWKTEILDQYNYINEALKNVINQKLVKREIINTGLVKNTYNNGVVIYINYSSNEYTDAGVVVSPSSYEVIFWKR</sequence>
<evidence type="ECO:0000256" key="1">
    <source>
        <dbReference type="SAM" id="Phobius"/>
    </source>
</evidence>
<dbReference type="AlphaFoldDB" id="A0A449BFM8"/>
<dbReference type="Pfam" id="PF18952">
    <property type="entry name" value="DUF5696"/>
    <property type="match status" value="1"/>
</dbReference>
<keyword evidence="1" id="KW-0812">Transmembrane</keyword>
<dbReference type="OrthoDB" id="9793135at2"/>
<keyword evidence="1" id="KW-1133">Transmembrane helix</keyword>
<dbReference type="EMBL" id="LR215048">
    <property type="protein sequence ID" value="VEU81215.1"/>
    <property type="molecule type" value="Genomic_DNA"/>
</dbReference>
<protein>
    <submittedName>
        <fullName evidence="2">Uncharacterized protein</fullName>
    </submittedName>
</protein>
<name>A0A449BFM8_HAPAX</name>
<feature type="transmembrane region" description="Helical" evidence="1">
    <location>
        <begin position="7"/>
        <end position="25"/>
    </location>
</feature>
<proteinExistence type="predicted"/>